<organism evidence="2">
    <name type="scientific">Bifidobacterium fermentum</name>
    <dbReference type="NCBI Taxonomy" id="3059035"/>
    <lineage>
        <taxon>Bacteria</taxon>
        <taxon>Bacillati</taxon>
        <taxon>Actinomycetota</taxon>
        <taxon>Actinomycetes</taxon>
        <taxon>Bifidobacteriales</taxon>
        <taxon>Bifidobacteriaceae</taxon>
        <taxon>Bifidobacterium</taxon>
    </lineage>
</organism>
<feature type="transmembrane region" description="Helical" evidence="1">
    <location>
        <begin position="166"/>
        <end position="189"/>
    </location>
</feature>
<dbReference type="EMBL" id="CP129683">
    <property type="protein sequence ID" value="XDS51487.1"/>
    <property type="molecule type" value="Genomic_DNA"/>
</dbReference>
<dbReference type="EMBL" id="CP129675">
    <property type="protein sequence ID" value="XDS46875.1"/>
    <property type="molecule type" value="Genomic_DNA"/>
</dbReference>
<feature type="transmembrane region" description="Helical" evidence="1">
    <location>
        <begin position="56"/>
        <end position="74"/>
    </location>
</feature>
<evidence type="ECO:0000313" key="2">
    <source>
        <dbReference type="EMBL" id="XDS46875.1"/>
    </source>
</evidence>
<evidence type="ECO:0000256" key="1">
    <source>
        <dbReference type="SAM" id="Phobius"/>
    </source>
</evidence>
<dbReference type="RefSeq" id="WP_369342450.1">
    <property type="nucleotide sequence ID" value="NZ_CP129675.1"/>
</dbReference>
<feature type="transmembrane region" description="Helical" evidence="1">
    <location>
        <begin position="29"/>
        <end position="49"/>
    </location>
</feature>
<dbReference type="EMBL" id="CP129682">
    <property type="protein sequence ID" value="XDS48418.1"/>
    <property type="molecule type" value="Genomic_DNA"/>
</dbReference>
<gene>
    <name evidence="4" type="ORF">QN062_04810</name>
    <name evidence="3" type="ORF">QN216_08825</name>
    <name evidence="2" type="ORF">QN217_01640</name>
</gene>
<protein>
    <submittedName>
        <fullName evidence="2">Uncharacterized protein</fullName>
    </submittedName>
</protein>
<keyword evidence="1" id="KW-0472">Membrane</keyword>
<reference evidence="2" key="1">
    <citation type="submission" date="2023-07" db="EMBL/GenBank/DDBJ databases">
        <title>Bifidobacterium aquikefiriaerophilum sp. nov. and Bifidobacterium eccum sp. nov., isolated from water kefir.</title>
        <authorList>
            <person name="Breselge S."/>
            <person name="Bellassi P."/>
            <person name="Barcenilla C."/>
            <person name="Alvarez-Ordonez A."/>
            <person name="Morelli L."/>
            <person name="Cotter P.D."/>
        </authorList>
    </citation>
    <scope>NUCLEOTIDE SEQUENCE</scope>
    <source>
        <strain evidence="4">WK012_4_13</strain>
        <strain evidence="3">WK013_4_14</strain>
        <strain evidence="2">WK048_4_13</strain>
    </source>
</reference>
<evidence type="ECO:0000313" key="3">
    <source>
        <dbReference type="EMBL" id="XDS48418.1"/>
    </source>
</evidence>
<feature type="transmembrane region" description="Helical" evidence="1">
    <location>
        <begin position="196"/>
        <end position="221"/>
    </location>
</feature>
<evidence type="ECO:0000313" key="4">
    <source>
        <dbReference type="EMBL" id="XDS51487.1"/>
    </source>
</evidence>
<keyword evidence="1" id="KW-0812">Transmembrane</keyword>
<feature type="transmembrane region" description="Helical" evidence="1">
    <location>
        <begin position="233"/>
        <end position="259"/>
    </location>
</feature>
<keyword evidence="1" id="KW-1133">Transmembrane helix</keyword>
<name>A0AB39UDY0_9BIFI</name>
<feature type="transmembrane region" description="Helical" evidence="1">
    <location>
        <begin position="127"/>
        <end position="146"/>
    </location>
</feature>
<dbReference type="KEGG" id="bfk:QN062_04810"/>
<dbReference type="AlphaFoldDB" id="A0AB39UDY0"/>
<accession>A0AB39UDY0</accession>
<feature type="transmembrane region" description="Helical" evidence="1">
    <location>
        <begin position="94"/>
        <end position="115"/>
    </location>
</feature>
<proteinExistence type="predicted"/>
<sequence>MGDDSLQLERRAKGSTMSARSVGSVGRVVTVQVCLYAVMILGTCTFALFSSGVPTLVWSTVIGLVLLGAFVVFWPFKTSDAQGTNLVIEWFGRIVAAIAGLFSLAFSIMELKALLEPAVIGGRAKNLLPWAAVFVILAALLIVIDFALQMARKERSHLIRSLSESIFGAIACVSAGAWPFLAFMVVTLADSYQQRLAMALVIVGLVAMLALLSVGVASTLWWRDIKDGDQHTWIGIAILPVMFAGVVAYLVAISVFFVLI</sequence>